<accession>A0ACC0DQF6</accession>
<reference evidence="2" key="2">
    <citation type="journal article" date="2018" name="Mol. Plant Microbe Interact.">
        <title>Genome sequence resources for the wheat stripe rust pathogen (Puccinia striiformis f. sp. tritici) and the barley stripe rust pathogen (Puccinia striiformis f. sp. hordei).</title>
        <authorList>
            <person name="Xia C."/>
            <person name="Wang M."/>
            <person name="Yin C."/>
            <person name="Cornejo O.E."/>
            <person name="Hulbert S.H."/>
            <person name="Chen X."/>
        </authorList>
    </citation>
    <scope>NUCLEOTIDE SEQUENCE [LARGE SCALE GENOMIC DNA]</scope>
    <source>
        <strain evidence="2">93-210</strain>
    </source>
</reference>
<evidence type="ECO:0000313" key="1">
    <source>
        <dbReference type="EMBL" id="KAI7935775.1"/>
    </source>
</evidence>
<dbReference type="EMBL" id="CM045882">
    <property type="protein sequence ID" value="KAI7935775.1"/>
    <property type="molecule type" value="Genomic_DNA"/>
</dbReference>
<comment type="caution">
    <text evidence="1">The sequence shown here is derived from an EMBL/GenBank/DDBJ whole genome shotgun (WGS) entry which is preliminary data.</text>
</comment>
<name>A0ACC0DQF6_9BASI</name>
<dbReference type="Proteomes" id="UP001060170">
    <property type="component" value="Chromosome 18"/>
</dbReference>
<organism evidence="1 2">
    <name type="scientific">Puccinia striiformis f. sp. tritici</name>
    <dbReference type="NCBI Taxonomy" id="168172"/>
    <lineage>
        <taxon>Eukaryota</taxon>
        <taxon>Fungi</taxon>
        <taxon>Dikarya</taxon>
        <taxon>Basidiomycota</taxon>
        <taxon>Pucciniomycotina</taxon>
        <taxon>Pucciniomycetes</taxon>
        <taxon>Pucciniales</taxon>
        <taxon>Pucciniaceae</taxon>
        <taxon>Puccinia</taxon>
    </lineage>
</organism>
<gene>
    <name evidence="1" type="ORF">MJO28_016646</name>
</gene>
<evidence type="ECO:0000313" key="2">
    <source>
        <dbReference type="Proteomes" id="UP001060170"/>
    </source>
</evidence>
<sequence length="71" mass="8013">MLSSSSFTSLEKAIINHVLPSDHHRILAAGLCLIYHAYPDPNKCKCTFWHAFQGDDCMITFVFVNEDEALV</sequence>
<feature type="non-terminal residue" evidence="1">
    <location>
        <position position="71"/>
    </location>
</feature>
<protein>
    <submittedName>
        <fullName evidence="1">Uncharacterized protein</fullName>
    </submittedName>
</protein>
<proteinExistence type="predicted"/>
<reference evidence="2" key="1">
    <citation type="journal article" date="2018" name="BMC Genomics">
        <title>Genomic insights into host adaptation between the wheat stripe rust pathogen (Puccinia striiformis f. sp. tritici) and the barley stripe rust pathogen (Puccinia striiformis f. sp. hordei).</title>
        <authorList>
            <person name="Xia C."/>
            <person name="Wang M."/>
            <person name="Yin C."/>
            <person name="Cornejo O.E."/>
            <person name="Hulbert S.H."/>
            <person name="Chen X."/>
        </authorList>
    </citation>
    <scope>NUCLEOTIDE SEQUENCE [LARGE SCALE GENOMIC DNA]</scope>
    <source>
        <strain evidence="2">93-210</strain>
    </source>
</reference>
<reference evidence="1 2" key="3">
    <citation type="journal article" date="2022" name="Microbiol. Spectr.">
        <title>Folding features and dynamics of 3D genome architecture in plant fungal pathogens.</title>
        <authorList>
            <person name="Xia C."/>
        </authorList>
    </citation>
    <scope>NUCLEOTIDE SEQUENCE [LARGE SCALE GENOMIC DNA]</scope>
    <source>
        <strain evidence="1 2">93-210</strain>
    </source>
</reference>
<keyword evidence="2" id="KW-1185">Reference proteome</keyword>